<sequence length="113" mass="12634">MVTYNQFDVVVVPFPLTDKTTSKKRPALVISDMAFNLSLKKIVMAMITTSGHSSWMFDVSIVNLAASGLKSPSLIRMKLFTLDDALIVRKIGTLTQSDQERVKNSLKQLFKLL</sequence>
<name>B7K1R7_RIPO1</name>
<gene>
    <name evidence="3" type="ordered locus">PCC8801_3647</name>
</gene>
<dbReference type="RefSeq" id="WP_012596867.1">
    <property type="nucleotide sequence ID" value="NC_011726.1"/>
</dbReference>
<dbReference type="eggNOG" id="COG2337">
    <property type="taxonomic scope" value="Bacteria"/>
</dbReference>
<keyword evidence="4" id="KW-1185">Reference proteome</keyword>
<dbReference type="STRING" id="41431.PCC8801_3647"/>
<dbReference type="EMBL" id="CP001287">
    <property type="protein sequence ID" value="ACK67609.1"/>
    <property type="molecule type" value="Genomic_DNA"/>
</dbReference>
<dbReference type="InterPro" id="IPR003477">
    <property type="entry name" value="PemK-like"/>
</dbReference>
<dbReference type="KEGG" id="cyp:PCC8801_3647"/>
<accession>B7K1R7</accession>
<dbReference type="Pfam" id="PF02452">
    <property type="entry name" value="PemK_toxin"/>
    <property type="match status" value="1"/>
</dbReference>
<dbReference type="Gene3D" id="2.30.30.110">
    <property type="match status" value="1"/>
</dbReference>
<evidence type="ECO:0000256" key="2">
    <source>
        <dbReference type="ARBA" id="ARBA00022649"/>
    </source>
</evidence>
<comment type="similarity">
    <text evidence="1">Belongs to the PemK/MazF family.</text>
</comment>
<dbReference type="HOGENOM" id="CLU_121823_6_3_3"/>
<dbReference type="GO" id="GO:0003677">
    <property type="term" value="F:DNA binding"/>
    <property type="evidence" value="ECO:0007669"/>
    <property type="project" value="InterPro"/>
</dbReference>
<dbReference type="InterPro" id="IPR011067">
    <property type="entry name" value="Plasmid_toxin/cell-grow_inhib"/>
</dbReference>
<dbReference type="OrthoDB" id="129822at2"/>
<dbReference type="AlphaFoldDB" id="B7K1R7"/>
<dbReference type="SUPFAM" id="SSF50118">
    <property type="entry name" value="Cell growth inhibitor/plasmid maintenance toxic component"/>
    <property type="match status" value="1"/>
</dbReference>
<organism evidence="3 4">
    <name type="scientific">Rippkaea orientalis (strain PCC 8801 / RF-1)</name>
    <name type="common">Cyanothece sp. (strain PCC 8801)</name>
    <dbReference type="NCBI Taxonomy" id="41431"/>
    <lineage>
        <taxon>Bacteria</taxon>
        <taxon>Bacillati</taxon>
        <taxon>Cyanobacteriota</taxon>
        <taxon>Cyanophyceae</taxon>
        <taxon>Oscillatoriophycideae</taxon>
        <taxon>Chroococcales</taxon>
        <taxon>Aphanothecaceae</taxon>
        <taxon>Rippkaea</taxon>
        <taxon>Rippkaea orientalis</taxon>
    </lineage>
</organism>
<evidence type="ECO:0000256" key="1">
    <source>
        <dbReference type="ARBA" id="ARBA00007521"/>
    </source>
</evidence>
<dbReference type="Proteomes" id="UP000008204">
    <property type="component" value="Chromosome"/>
</dbReference>
<reference evidence="4" key="1">
    <citation type="journal article" date="2011" name="MBio">
        <title>Novel metabolic attributes of the genus Cyanothece, comprising a group of unicellular nitrogen-fixing Cyanobacteria.</title>
        <authorList>
            <person name="Bandyopadhyay A."/>
            <person name="Elvitigala T."/>
            <person name="Welsh E."/>
            <person name="Stockel J."/>
            <person name="Liberton M."/>
            <person name="Min H."/>
            <person name="Sherman L.A."/>
            <person name="Pakrasi H.B."/>
        </authorList>
    </citation>
    <scope>NUCLEOTIDE SEQUENCE [LARGE SCALE GENOMIC DNA]</scope>
    <source>
        <strain evidence="4">PCC 8801</strain>
    </source>
</reference>
<keyword evidence="2" id="KW-1277">Toxin-antitoxin system</keyword>
<evidence type="ECO:0000313" key="4">
    <source>
        <dbReference type="Proteomes" id="UP000008204"/>
    </source>
</evidence>
<evidence type="ECO:0000313" key="3">
    <source>
        <dbReference type="EMBL" id="ACK67609.1"/>
    </source>
</evidence>
<protein>
    <submittedName>
        <fullName evidence="3">Transcriptional modulator of MazE/toxin, MazF</fullName>
    </submittedName>
</protein>
<proteinExistence type="inferred from homology"/>